<evidence type="ECO:0000313" key="2">
    <source>
        <dbReference type="Proteomes" id="UP000050761"/>
    </source>
</evidence>
<keyword evidence="1" id="KW-1133">Transmembrane helix</keyword>
<reference evidence="3" key="1">
    <citation type="submission" date="2019-09" db="UniProtKB">
        <authorList>
            <consortium name="WormBaseParasite"/>
        </authorList>
    </citation>
    <scope>IDENTIFICATION</scope>
</reference>
<keyword evidence="2" id="KW-1185">Reference proteome</keyword>
<feature type="transmembrane region" description="Helical" evidence="1">
    <location>
        <begin position="66"/>
        <end position="89"/>
    </location>
</feature>
<organism evidence="2 3">
    <name type="scientific">Heligmosomoides polygyrus</name>
    <name type="common">Parasitic roundworm</name>
    <dbReference type="NCBI Taxonomy" id="6339"/>
    <lineage>
        <taxon>Eukaryota</taxon>
        <taxon>Metazoa</taxon>
        <taxon>Ecdysozoa</taxon>
        <taxon>Nematoda</taxon>
        <taxon>Chromadorea</taxon>
        <taxon>Rhabditida</taxon>
        <taxon>Rhabditina</taxon>
        <taxon>Rhabditomorpha</taxon>
        <taxon>Strongyloidea</taxon>
        <taxon>Heligmosomidae</taxon>
        <taxon>Heligmosomoides</taxon>
    </lineage>
</organism>
<proteinExistence type="predicted"/>
<accession>A0A183G2L0</accession>
<evidence type="ECO:0000256" key="1">
    <source>
        <dbReference type="SAM" id="Phobius"/>
    </source>
</evidence>
<sequence length="104" mass="11488">LRFQDSGAKGSLRVFFSVGEKTNVEPAAVATYNYSVNFHREFLDYFFELQDWVVSAQSYGGYTGGAMFVMGVFALVLGVGIGAGGVFFVTKRQRISTLAYQVFE</sequence>
<dbReference type="Proteomes" id="UP000050761">
    <property type="component" value="Unassembled WGS sequence"/>
</dbReference>
<dbReference type="WBParaSite" id="HPBE_0001555001-mRNA-1">
    <property type="protein sequence ID" value="HPBE_0001555001-mRNA-1"/>
    <property type="gene ID" value="HPBE_0001555001"/>
</dbReference>
<dbReference type="AlphaFoldDB" id="A0A183G2L0"/>
<name>A0A183G2L0_HELPZ</name>
<keyword evidence="1" id="KW-0472">Membrane</keyword>
<evidence type="ECO:0000313" key="3">
    <source>
        <dbReference type="WBParaSite" id="HPBE_0001555001-mRNA-1"/>
    </source>
</evidence>
<keyword evidence="1" id="KW-0812">Transmembrane</keyword>
<protein>
    <submittedName>
        <fullName evidence="3">COPIIcoated_ERV domain-containing protein</fullName>
    </submittedName>
</protein>